<feature type="region of interest" description="Disordered" evidence="2">
    <location>
        <begin position="304"/>
        <end position="334"/>
    </location>
</feature>
<accession>A0A914CKE6</accession>
<name>A0A914CKE6_9BILA</name>
<evidence type="ECO:0000313" key="3">
    <source>
        <dbReference type="Proteomes" id="UP000887540"/>
    </source>
</evidence>
<feature type="region of interest" description="Disordered" evidence="2">
    <location>
        <begin position="1"/>
        <end position="29"/>
    </location>
</feature>
<evidence type="ECO:0000313" key="4">
    <source>
        <dbReference type="WBParaSite" id="ACRNAN_scaffold11270.g19253.t1"/>
    </source>
</evidence>
<keyword evidence="1" id="KW-0175">Coiled coil</keyword>
<sequence>MTHAISSHQISEKGLSDKNSISSSDKENNTYRQVRWSNTTRITTNAAIDSSKFSSLFNSLKDQYLINTEKQHKFRERLLKANHEAYDVEMSRTAKLAILSAWEKHTKEDEERYSDIIQKLKNDVVSQESRLSQLQELRQKTEKALRKGAEHLKSLENRMRSLAKDVNQNEVVDLLVRMAENDAEKMAITSDYSLQNLRIRKQENSLMKIHKYEQIADRLIAGDLNEQEREQILQEYRIIKNQLNYTLVPLKQDREVSWNSMLLHNNPKDGRRSSLTNTLDLGKTYTVADFQAIQKHKKEMLHLPVIDPGSSSDSSNEKTTETQSTVEQLPRLST</sequence>
<dbReference type="AlphaFoldDB" id="A0A914CKE6"/>
<organism evidence="3 4">
    <name type="scientific">Acrobeloides nanus</name>
    <dbReference type="NCBI Taxonomy" id="290746"/>
    <lineage>
        <taxon>Eukaryota</taxon>
        <taxon>Metazoa</taxon>
        <taxon>Ecdysozoa</taxon>
        <taxon>Nematoda</taxon>
        <taxon>Chromadorea</taxon>
        <taxon>Rhabditida</taxon>
        <taxon>Tylenchina</taxon>
        <taxon>Cephalobomorpha</taxon>
        <taxon>Cephaloboidea</taxon>
        <taxon>Cephalobidae</taxon>
        <taxon>Acrobeloides</taxon>
    </lineage>
</organism>
<protein>
    <submittedName>
        <fullName evidence="4">Uncharacterized protein</fullName>
    </submittedName>
</protein>
<feature type="compositionally biased region" description="Polar residues" evidence="2">
    <location>
        <begin position="321"/>
        <end position="334"/>
    </location>
</feature>
<proteinExistence type="predicted"/>
<dbReference type="Proteomes" id="UP000887540">
    <property type="component" value="Unplaced"/>
</dbReference>
<evidence type="ECO:0000256" key="1">
    <source>
        <dbReference type="SAM" id="Coils"/>
    </source>
</evidence>
<feature type="coiled-coil region" evidence="1">
    <location>
        <begin position="117"/>
        <end position="172"/>
    </location>
</feature>
<keyword evidence="3" id="KW-1185">Reference proteome</keyword>
<reference evidence="4" key="1">
    <citation type="submission" date="2022-11" db="UniProtKB">
        <authorList>
            <consortium name="WormBaseParasite"/>
        </authorList>
    </citation>
    <scope>IDENTIFICATION</scope>
</reference>
<evidence type="ECO:0000256" key="2">
    <source>
        <dbReference type="SAM" id="MobiDB-lite"/>
    </source>
</evidence>
<dbReference type="WBParaSite" id="ACRNAN_scaffold11270.g19253.t1">
    <property type="protein sequence ID" value="ACRNAN_scaffold11270.g19253.t1"/>
    <property type="gene ID" value="ACRNAN_scaffold11270.g19253"/>
</dbReference>